<dbReference type="AlphaFoldDB" id="A0A0D1BWG9"/>
<dbReference type="Proteomes" id="UP000032250">
    <property type="component" value="Unassembled WGS sequence"/>
</dbReference>
<evidence type="ECO:0008006" key="3">
    <source>
        <dbReference type="Google" id="ProtNLM"/>
    </source>
</evidence>
<evidence type="ECO:0000313" key="1">
    <source>
        <dbReference type="EMBL" id="KIS23141.1"/>
    </source>
</evidence>
<dbReference type="PATRIC" id="fig|1379739.3.peg.1515"/>
<protein>
    <recommendedName>
        <fullName evidence="3">Aminoglycoside phosphotransferase domain-containing protein</fullName>
    </recommendedName>
</protein>
<dbReference type="HOGENOM" id="CLU_690200_0_0_9"/>
<accession>A0A0D1BWG9</accession>
<gene>
    <name evidence="1" type="ORF">N495_05930</name>
</gene>
<reference evidence="1 2" key="1">
    <citation type="submission" date="2014-06" db="EMBL/GenBank/DDBJ databases">
        <title>Genome characterization of distinct group I Clostridium botulinum lineages.</title>
        <authorList>
            <person name="Giordani F."/>
            <person name="Anselmo A."/>
            <person name="Fillo S."/>
            <person name="Palozzi A.M."/>
            <person name="Fortunato A."/>
            <person name="Gentile B."/>
            <person name="Ciammaruconi A."/>
            <person name="Anniballi F."/>
            <person name="De Medici D."/>
            <person name="Lista F."/>
        </authorList>
    </citation>
    <scope>NUCLEOTIDE SEQUENCE [LARGE SCALE GENOMIC DNA]</scope>
    <source>
        <strain evidence="1 2">B2 450</strain>
    </source>
</reference>
<dbReference type="EMBL" id="JXSU01000007">
    <property type="protein sequence ID" value="KIS23141.1"/>
    <property type="molecule type" value="Genomic_DNA"/>
</dbReference>
<evidence type="ECO:0000313" key="2">
    <source>
        <dbReference type="Proteomes" id="UP000032250"/>
    </source>
</evidence>
<comment type="caution">
    <text evidence="1">The sequence shown here is derived from an EMBL/GenBank/DDBJ whole genome shotgun (WGS) entry which is preliminary data.</text>
</comment>
<dbReference type="RefSeq" id="WP_003487194.1">
    <property type="nucleotide sequence ID" value="NZ_JXSU01000007.1"/>
</dbReference>
<name>A0A0D1BWG9_CLOBO</name>
<dbReference type="OrthoDB" id="1919723at2"/>
<proteinExistence type="predicted"/>
<sequence length="399" mass="46340">MDILRLINEVNNKSNEKNDKIAPVEILKQFKSGRSKALVFLVEYGEDNKVGIMKFTDCKEAKVFNEAYKVATNNNMQKYIAELICSYNITYNNKLISANLYDLAGDNIYNIETFLDKVLSEQELKKNVISKIGKFCFTWNKEHKKKYLTPMEIVKNEMAYRYMDKKYKEAFKSIGVSKDIQWVSIDGTEEILPNPYYYFNDENFWGDLKITCLTSYAHGDFQGDNVIITEEKPIIIDFSDLLKDCNVFHDLRCLEAITLGDYLDIYEVKHRQQWLKVCKSVSQDILKVDIPDGKGMSLLRELMPLLRENLKIIVSDMRNVSYNPSFFVAGVAAGLINMRKFMDIDKKRAAFIYAAYNLKSMLKDKMVNMYNPSLDSCMVFNWVKENQANKLINLKELIA</sequence>
<organism evidence="1 2">
    <name type="scientific">Clostridium botulinum B2 450</name>
    <dbReference type="NCBI Taxonomy" id="1379739"/>
    <lineage>
        <taxon>Bacteria</taxon>
        <taxon>Bacillati</taxon>
        <taxon>Bacillota</taxon>
        <taxon>Clostridia</taxon>
        <taxon>Eubacteriales</taxon>
        <taxon>Clostridiaceae</taxon>
        <taxon>Clostridium</taxon>
    </lineage>
</organism>